<name>A0A182M047_9DIPT</name>
<reference evidence="9" key="2">
    <citation type="submission" date="2020-05" db="UniProtKB">
        <authorList>
            <consortium name="EnsemblMetazoa"/>
        </authorList>
    </citation>
    <scope>IDENTIFICATION</scope>
    <source>
        <strain evidence="9">A-37</strain>
    </source>
</reference>
<dbReference type="EMBL" id="AXCM01005972">
    <property type="status" value="NOT_ANNOTATED_CDS"/>
    <property type="molecule type" value="Genomic_DNA"/>
</dbReference>
<evidence type="ECO:0000256" key="2">
    <source>
        <dbReference type="ARBA" id="ARBA00022692"/>
    </source>
</evidence>
<dbReference type="Pfam" id="PF00561">
    <property type="entry name" value="Abhydrolase_1"/>
    <property type="match status" value="1"/>
</dbReference>
<dbReference type="STRING" id="139723.A0A182M047"/>
<dbReference type="Pfam" id="PF25992">
    <property type="entry name" value="Ig_TM7SF3_N"/>
    <property type="match status" value="1"/>
</dbReference>
<protein>
    <recommendedName>
        <fullName evidence="11">DUF4203 domain-containing protein</fullName>
    </recommendedName>
</protein>
<dbReference type="Proteomes" id="UP000075883">
    <property type="component" value="Unassembled WGS sequence"/>
</dbReference>
<feature type="transmembrane region" description="Helical" evidence="6">
    <location>
        <begin position="827"/>
        <end position="846"/>
    </location>
</feature>
<dbReference type="EnsemblMetazoa" id="ACUA006192-RA">
    <property type="protein sequence ID" value="ACUA006192-PA"/>
    <property type="gene ID" value="ACUA006192"/>
</dbReference>
<dbReference type="InterPro" id="IPR029058">
    <property type="entry name" value="AB_hydrolase_fold"/>
</dbReference>
<dbReference type="AlphaFoldDB" id="A0A182M047"/>
<dbReference type="SUPFAM" id="SSF53474">
    <property type="entry name" value="alpha/beta-Hydrolases"/>
    <property type="match status" value="1"/>
</dbReference>
<sequence length="1038" mass="114752">MLSYLYTYLTNLPRWHLVAIVLVGYLIYYLMEVVKRPILAVSNGPFKKYLLKHIPTLENKFWPTFWCVESRAQTVFASIIRSNIMPPVEYRREVFTLKDGGEVALDWLETGCDPESPVIIILPGLTGESQAEYIKCLVTAANRTGIRTVVFTNRGLGGVALKTPRLYCASNCEDLSEVVKYVKQKNPHVRIGATGISMGGLILGNYLARHSDEAKSILTAATIISVPWDVHKGCASIEQPILNNLLGRHLASSLCRTVSKYDILRGEEFDWDMNQVLQSKTIKQFDSAFTSKHFGYKDVDSYYSDATLHNKLHRIKVPLLCLSAADDPFQPLDAIPVKAATNSSHVAILITARGGHIGFLEGWWPANKDQYMGRLFSQYFSAALFDPNNEFYRTAQLMMEHNLTTSTSVPGSPMNKPSLAAAIREVIELTVPAALKPNDINDYREVVLQPYSNTRIHIANYAKNAGGNIGYALVQLNAFEYNVTLSYNSSIVDGGHLTGQNVGLLMYGDGDLYAFNLNPHQPVWVSLVLMLYNTSAPIPGGCNLEFPVEISPILNLTLTPDIIIVDTPAASVAKPFQGSPNGCGKARLVYESYYYTMPAHDFSERAYFNAILNMLSHTNAKLSGRQNTLQTPIVPNRHKYGRLNGRGMVFVTAVIDPVHRGFALYVPTHTYSCKPLLNPAECYGLNLPIRILAIALTIIAVLEVVMGWLPLVIKCPATVGCLGMLATVEVLNMLDKPMAQEWIIICLVGGAIIGAIIGLLLGLYAPSTGTIFCSFLTGYLICLTVFGMINGNFYSLANVSWYMALGGILIGAILNLALPIILITRSVIFGAICIFYGVNTFVGARLDHPLRHFVQRLYVENYELVYSDSSLDVNDCVALATFGITMVVALFLRSRYQTDEVQGDYSRTSIPCHRGPANGDDEDRIERSTVIAADDTAAYQRFFNEQPIITRWTNGDDDVFESPESNSRFFRLLRRNARSGGINIWVELTAARNLAGQEGLVPQRGPPLPPFDQGQRSHNVGGLNSHTARASKELDPPL</sequence>
<reference evidence="10" key="1">
    <citation type="submission" date="2013-09" db="EMBL/GenBank/DDBJ databases">
        <title>The Genome Sequence of Anopheles culicifacies species A.</title>
        <authorList>
            <consortium name="The Broad Institute Genomics Platform"/>
            <person name="Neafsey D.E."/>
            <person name="Besansky N."/>
            <person name="Howell P."/>
            <person name="Walton C."/>
            <person name="Young S.K."/>
            <person name="Zeng Q."/>
            <person name="Gargeya S."/>
            <person name="Fitzgerald M."/>
            <person name="Haas B."/>
            <person name="Abouelleil A."/>
            <person name="Allen A.W."/>
            <person name="Alvarado L."/>
            <person name="Arachchi H.M."/>
            <person name="Berlin A.M."/>
            <person name="Chapman S.B."/>
            <person name="Gainer-Dewar J."/>
            <person name="Goldberg J."/>
            <person name="Griggs A."/>
            <person name="Gujja S."/>
            <person name="Hansen M."/>
            <person name="Howarth C."/>
            <person name="Imamovic A."/>
            <person name="Ireland A."/>
            <person name="Larimer J."/>
            <person name="McCowan C."/>
            <person name="Murphy C."/>
            <person name="Pearson M."/>
            <person name="Poon T.W."/>
            <person name="Priest M."/>
            <person name="Roberts A."/>
            <person name="Saif S."/>
            <person name="Shea T."/>
            <person name="Sisk P."/>
            <person name="Sykes S."/>
            <person name="Wortman J."/>
            <person name="Nusbaum C."/>
            <person name="Birren B."/>
        </authorList>
    </citation>
    <scope>NUCLEOTIDE SEQUENCE [LARGE SCALE GENOMIC DNA]</scope>
    <source>
        <strain evidence="10">A-37</strain>
    </source>
</reference>
<feature type="domain" description="AB hydrolase-1" evidence="7">
    <location>
        <begin position="117"/>
        <end position="362"/>
    </location>
</feature>
<comment type="subcellular location">
    <subcellularLocation>
        <location evidence="1">Membrane</location>
        <topology evidence="1">Multi-pass membrane protein</topology>
    </subcellularLocation>
</comment>
<dbReference type="GO" id="GO:0043069">
    <property type="term" value="P:negative regulation of programmed cell death"/>
    <property type="evidence" value="ECO:0007669"/>
    <property type="project" value="TreeGrafter"/>
</dbReference>
<evidence type="ECO:0000256" key="3">
    <source>
        <dbReference type="ARBA" id="ARBA00022989"/>
    </source>
</evidence>
<evidence type="ECO:0000313" key="10">
    <source>
        <dbReference type="Proteomes" id="UP000075883"/>
    </source>
</evidence>
<feature type="transmembrane region" description="Helical" evidence="6">
    <location>
        <begin position="742"/>
        <end position="763"/>
    </location>
</feature>
<dbReference type="PANTHER" id="PTHR15937">
    <property type="entry name" value="TRANSMEMBRANE 7 SUPERFAMILY MEMBER 3"/>
    <property type="match status" value="1"/>
</dbReference>
<evidence type="ECO:0000256" key="6">
    <source>
        <dbReference type="SAM" id="Phobius"/>
    </source>
</evidence>
<feature type="domain" description="TM7S3/TM198-like" evidence="8">
    <location>
        <begin position="694"/>
        <end position="892"/>
    </location>
</feature>
<dbReference type="VEuPathDB" id="VectorBase:ACUA006192"/>
<dbReference type="Gene3D" id="3.40.50.1820">
    <property type="entry name" value="alpha/beta hydrolase"/>
    <property type="match status" value="1"/>
</dbReference>
<feature type="region of interest" description="Disordered" evidence="5">
    <location>
        <begin position="999"/>
        <end position="1038"/>
    </location>
</feature>
<evidence type="ECO:0000256" key="5">
    <source>
        <dbReference type="SAM" id="MobiDB-lite"/>
    </source>
</evidence>
<feature type="transmembrane region" description="Helical" evidence="6">
    <location>
        <begin position="769"/>
        <end position="789"/>
    </location>
</feature>
<evidence type="ECO:0000256" key="1">
    <source>
        <dbReference type="ARBA" id="ARBA00004141"/>
    </source>
</evidence>
<keyword evidence="3 6" id="KW-1133">Transmembrane helix</keyword>
<keyword evidence="10" id="KW-1185">Reference proteome</keyword>
<evidence type="ECO:0008006" key="11">
    <source>
        <dbReference type="Google" id="ProtNLM"/>
    </source>
</evidence>
<dbReference type="EMBL" id="AXCM01005971">
    <property type="status" value="NOT_ANNOTATED_CDS"/>
    <property type="molecule type" value="Genomic_DNA"/>
</dbReference>
<keyword evidence="4 6" id="KW-0472">Membrane</keyword>
<proteinExistence type="predicted"/>
<dbReference type="InterPro" id="IPR000073">
    <property type="entry name" value="AB_hydrolase_1"/>
</dbReference>
<keyword evidence="2 6" id="KW-0812">Transmembrane</keyword>
<dbReference type="InterPro" id="IPR042502">
    <property type="entry name" value="TM7SF3"/>
</dbReference>
<evidence type="ECO:0000256" key="4">
    <source>
        <dbReference type="ARBA" id="ARBA00023136"/>
    </source>
</evidence>
<evidence type="ECO:0000259" key="7">
    <source>
        <dbReference type="Pfam" id="PF00561"/>
    </source>
</evidence>
<dbReference type="GO" id="GO:0005886">
    <property type="term" value="C:plasma membrane"/>
    <property type="evidence" value="ECO:0007669"/>
    <property type="project" value="TreeGrafter"/>
</dbReference>
<organism evidence="9 10">
    <name type="scientific">Anopheles culicifacies</name>
    <dbReference type="NCBI Taxonomy" id="139723"/>
    <lineage>
        <taxon>Eukaryota</taxon>
        <taxon>Metazoa</taxon>
        <taxon>Ecdysozoa</taxon>
        <taxon>Arthropoda</taxon>
        <taxon>Hexapoda</taxon>
        <taxon>Insecta</taxon>
        <taxon>Pterygota</taxon>
        <taxon>Neoptera</taxon>
        <taxon>Endopterygota</taxon>
        <taxon>Diptera</taxon>
        <taxon>Nematocera</taxon>
        <taxon>Culicoidea</taxon>
        <taxon>Culicidae</taxon>
        <taxon>Anophelinae</taxon>
        <taxon>Anopheles</taxon>
        <taxon>culicifacies species complex</taxon>
    </lineage>
</organism>
<feature type="transmembrane region" description="Helical" evidence="6">
    <location>
        <begin position="801"/>
        <end position="821"/>
    </location>
</feature>
<accession>A0A182M047</accession>
<feature type="compositionally biased region" description="Polar residues" evidence="5">
    <location>
        <begin position="1014"/>
        <end position="1028"/>
    </location>
</feature>
<feature type="transmembrane region" description="Helical" evidence="6">
    <location>
        <begin position="12"/>
        <end position="31"/>
    </location>
</feature>
<dbReference type="Pfam" id="PF13886">
    <property type="entry name" value="TM7S3_TM198"/>
    <property type="match status" value="1"/>
</dbReference>
<evidence type="ECO:0000259" key="8">
    <source>
        <dbReference type="Pfam" id="PF13886"/>
    </source>
</evidence>
<feature type="transmembrane region" description="Helical" evidence="6">
    <location>
        <begin position="691"/>
        <end position="711"/>
    </location>
</feature>
<evidence type="ECO:0000313" key="9">
    <source>
        <dbReference type="EnsemblMetazoa" id="ACUA006192-PA"/>
    </source>
</evidence>
<dbReference type="InterPro" id="IPR025256">
    <property type="entry name" value="TM7S3/TM198-like_dom"/>
</dbReference>
<dbReference type="PANTHER" id="PTHR15937:SF3">
    <property type="entry name" value="TRANSMEMBRANE 7 SUPERFAMILY MEMBER 3"/>
    <property type="match status" value="1"/>
</dbReference>